<protein>
    <submittedName>
        <fullName evidence="1">Uncharacterized protein</fullName>
    </submittedName>
</protein>
<dbReference type="KEGG" id="vg:80266408"/>
<dbReference type="RefSeq" id="YP_010766711.1">
    <property type="nucleotide sequence ID" value="NC_073680.1"/>
</dbReference>
<dbReference type="EMBL" id="MZ826350">
    <property type="protein sequence ID" value="UAV89759.1"/>
    <property type="molecule type" value="Genomic_DNA"/>
</dbReference>
<dbReference type="Proteomes" id="UP000828412">
    <property type="component" value="Segment"/>
</dbReference>
<dbReference type="GeneID" id="80266408"/>
<proteinExistence type="predicted"/>
<reference evidence="1 2" key="1">
    <citation type="submission" date="2021-08" db="EMBL/GenBank/DDBJ databases">
        <authorList>
            <person name="DeCurzio J.M.K."/>
            <person name="Krukonis G.P."/>
            <person name="Delesalle V.A."/>
        </authorList>
    </citation>
    <scope>NUCLEOTIDE SEQUENCE [LARGE SCALE GENOMIC DNA]</scope>
</reference>
<gene>
    <name evidence="1" type="primary">178</name>
    <name evidence="1" type="ORF">M51_178</name>
</gene>
<accession>A0AAE8XIB8</accession>
<evidence type="ECO:0000313" key="2">
    <source>
        <dbReference type="Proteomes" id="UP000828412"/>
    </source>
</evidence>
<sequence>MVKYCEVFNTAVEAFESAALHEVITELGRCKLGKINGFWYVVWG</sequence>
<name>A0AAE8XIB8_9CAUD</name>
<evidence type="ECO:0000313" key="1">
    <source>
        <dbReference type="EMBL" id="UAV89759.1"/>
    </source>
</evidence>
<keyword evidence="2" id="KW-1185">Reference proteome</keyword>
<organism evidence="1 2">
    <name type="scientific">Pseudomonas phage M5.1</name>
    <dbReference type="NCBI Taxonomy" id="2873460"/>
    <lineage>
        <taxon>Viruses</taxon>
        <taxon>Duplodnaviria</taxon>
        <taxon>Heunggongvirae</taxon>
        <taxon>Uroviricota</taxon>
        <taxon>Caudoviricetes</taxon>
        <taxon>Vandenendeviridae</taxon>
        <taxon>Gorskivirinae</taxon>
        <taxon>Kremarvirus</taxon>
        <taxon>Kremarvirus M51</taxon>
    </lineage>
</organism>